<organism evidence="2 3">
    <name type="scientific">Erythrobacter aureus</name>
    <dbReference type="NCBI Taxonomy" id="2182384"/>
    <lineage>
        <taxon>Bacteria</taxon>
        <taxon>Pseudomonadati</taxon>
        <taxon>Pseudomonadota</taxon>
        <taxon>Alphaproteobacteria</taxon>
        <taxon>Sphingomonadales</taxon>
        <taxon>Erythrobacteraceae</taxon>
        <taxon>Erythrobacter/Porphyrobacter group</taxon>
        <taxon>Erythrobacter</taxon>
    </lineage>
</organism>
<dbReference type="Proteomes" id="UP000254508">
    <property type="component" value="Plasmid unnamed"/>
</dbReference>
<dbReference type="InterPro" id="IPR035437">
    <property type="entry name" value="SNase_OB-fold_sf"/>
</dbReference>
<keyword evidence="3" id="KW-1185">Reference proteome</keyword>
<gene>
    <name evidence="2" type="ORF">DVR09_15570</name>
</gene>
<accession>A0A345YIX0</accession>
<dbReference type="SUPFAM" id="SSF50199">
    <property type="entry name" value="Staphylococcal nuclease"/>
    <property type="match status" value="1"/>
</dbReference>
<dbReference type="Gene3D" id="2.40.50.90">
    <property type="match status" value="1"/>
</dbReference>
<dbReference type="EMBL" id="CP031358">
    <property type="protein sequence ID" value="AXK43872.1"/>
    <property type="molecule type" value="Genomic_DNA"/>
</dbReference>
<dbReference type="KEGG" id="err:DVR09_15570"/>
<name>A0A345YIX0_9SPHN</name>
<evidence type="ECO:0000313" key="2">
    <source>
        <dbReference type="EMBL" id="AXK43872.1"/>
    </source>
</evidence>
<evidence type="ECO:0000313" key="3">
    <source>
        <dbReference type="Proteomes" id="UP000254508"/>
    </source>
</evidence>
<dbReference type="AlphaFoldDB" id="A0A345YIX0"/>
<dbReference type="SMART" id="SM00318">
    <property type="entry name" value="SNc"/>
    <property type="match status" value="1"/>
</dbReference>
<proteinExistence type="predicted"/>
<dbReference type="InterPro" id="IPR016071">
    <property type="entry name" value="Staphylococal_nuclease_OB-fold"/>
</dbReference>
<evidence type="ECO:0000259" key="1">
    <source>
        <dbReference type="PROSITE" id="PS50830"/>
    </source>
</evidence>
<sequence length="155" mass="17720">MLIYVIPALIAAAIGYALWPHRLEVTRVVDGDSLEGIYRGRTERIRLKGFDAPEYRQPGGREARTALVRLLEGRTIRLWLPSRDRYQRLLASCLTDGKPLSWQMIRLGHGWPEGKLGLLLSLAPRIRRKGLWSYRDAVHPSLWRAMNSSRHPADG</sequence>
<protein>
    <recommendedName>
        <fullName evidence="1">TNase-like domain-containing protein</fullName>
    </recommendedName>
</protein>
<dbReference type="OrthoDB" id="7469880at2"/>
<dbReference type="PROSITE" id="PS50830">
    <property type="entry name" value="TNASE_3"/>
    <property type="match status" value="1"/>
</dbReference>
<reference evidence="2 3" key="1">
    <citation type="submission" date="2018-07" db="EMBL/GenBank/DDBJ databases">
        <title>Genome sequence of Erythrobacter strain YH-07, an antagonistic bacterium isolated from Yellow Sea.</title>
        <authorList>
            <person name="Tang T."/>
            <person name="Liu Q."/>
            <person name="Sun X."/>
        </authorList>
    </citation>
    <scope>NUCLEOTIDE SEQUENCE [LARGE SCALE GENOMIC DNA]</scope>
    <source>
        <strain evidence="2 3">YH-07</strain>
        <plasmid evidence="2 3">unnamed</plasmid>
    </source>
</reference>
<keyword evidence="2" id="KW-0614">Plasmid</keyword>
<dbReference type="Pfam" id="PF00565">
    <property type="entry name" value="SNase"/>
    <property type="match status" value="1"/>
</dbReference>
<dbReference type="RefSeq" id="WP_115418185.1">
    <property type="nucleotide sequence ID" value="NZ_CP031358.1"/>
</dbReference>
<feature type="domain" description="TNase-like" evidence="1">
    <location>
        <begin position="19"/>
        <end position="108"/>
    </location>
</feature>
<geneLocation type="plasmid" evidence="2 3">
    <name>unnamed</name>
</geneLocation>